<feature type="transmembrane region" description="Helical" evidence="1">
    <location>
        <begin position="130"/>
        <end position="151"/>
    </location>
</feature>
<dbReference type="WBParaSite" id="Hba_13074">
    <property type="protein sequence ID" value="Hba_13074"/>
    <property type="gene ID" value="Hba_13074"/>
</dbReference>
<accession>A0A1I7X648</accession>
<keyword evidence="1" id="KW-1133">Transmembrane helix</keyword>
<protein>
    <submittedName>
        <fullName evidence="3">GPI mannosyltransferase I</fullName>
    </submittedName>
</protein>
<dbReference type="Proteomes" id="UP000095283">
    <property type="component" value="Unplaced"/>
</dbReference>
<dbReference type="AlphaFoldDB" id="A0A1I7X648"/>
<keyword evidence="1" id="KW-0812">Transmembrane</keyword>
<evidence type="ECO:0000256" key="1">
    <source>
        <dbReference type="SAM" id="Phobius"/>
    </source>
</evidence>
<reference evidence="3" key="1">
    <citation type="submission" date="2016-11" db="UniProtKB">
        <authorList>
            <consortium name="WormBaseParasite"/>
        </authorList>
    </citation>
    <scope>IDENTIFICATION</scope>
</reference>
<keyword evidence="2" id="KW-1185">Reference proteome</keyword>
<evidence type="ECO:0000313" key="2">
    <source>
        <dbReference type="Proteomes" id="UP000095283"/>
    </source>
</evidence>
<proteinExistence type="predicted"/>
<sequence length="194" mass="22889">MRLSIAVICNYYFASKIFDKERIYWLDIVFKYSFLHKWDIFKLDVNRLRKMNKLWPPYDNIELTIIYTTTVYILLKYFLDPIHFWEALNRIGIFSRYSIYNNPSSYERNDMRESQSTTTTYGTFQNAYNVPFRSITASVAAGAIFTLLLPLQRLAEMHIVVIAMNYVHILITCQITSLIMFLGTNTGEIKIKAE</sequence>
<keyword evidence="1" id="KW-0472">Membrane</keyword>
<organism evidence="2 3">
    <name type="scientific">Heterorhabditis bacteriophora</name>
    <name type="common">Entomopathogenic nematode worm</name>
    <dbReference type="NCBI Taxonomy" id="37862"/>
    <lineage>
        <taxon>Eukaryota</taxon>
        <taxon>Metazoa</taxon>
        <taxon>Ecdysozoa</taxon>
        <taxon>Nematoda</taxon>
        <taxon>Chromadorea</taxon>
        <taxon>Rhabditida</taxon>
        <taxon>Rhabditina</taxon>
        <taxon>Rhabditomorpha</taxon>
        <taxon>Strongyloidea</taxon>
        <taxon>Heterorhabditidae</taxon>
        <taxon>Heterorhabditis</taxon>
    </lineage>
</organism>
<evidence type="ECO:0000313" key="3">
    <source>
        <dbReference type="WBParaSite" id="Hba_13074"/>
    </source>
</evidence>
<feature type="transmembrane region" description="Helical" evidence="1">
    <location>
        <begin position="157"/>
        <end position="182"/>
    </location>
</feature>
<name>A0A1I7X648_HETBA</name>